<organism evidence="1">
    <name type="scientific">uncultured Rubrobacteraceae bacterium</name>
    <dbReference type="NCBI Taxonomy" id="349277"/>
    <lineage>
        <taxon>Bacteria</taxon>
        <taxon>Bacillati</taxon>
        <taxon>Actinomycetota</taxon>
        <taxon>Rubrobacteria</taxon>
        <taxon>Rubrobacterales</taxon>
        <taxon>Rubrobacteraceae</taxon>
        <taxon>environmental samples</taxon>
    </lineage>
</organism>
<dbReference type="EMBL" id="CADCVA010000083">
    <property type="protein sequence ID" value="CAA9408095.1"/>
    <property type="molecule type" value="Genomic_DNA"/>
</dbReference>
<evidence type="ECO:0000313" key="1">
    <source>
        <dbReference type="EMBL" id="CAA9408095.1"/>
    </source>
</evidence>
<name>A0A6J4P713_9ACTN</name>
<reference evidence="1" key="1">
    <citation type="submission" date="2020-02" db="EMBL/GenBank/DDBJ databases">
        <authorList>
            <person name="Meier V. D."/>
        </authorList>
    </citation>
    <scope>NUCLEOTIDE SEQUENCE</scope>
    <source>
        <strain evidence="1">AVDCRST_MAG82</strain>
    </source>
</reference>
<accession>A0A6J4P713</accession>
<sequence>MKAERTNARRILDVLAVLTVGDGLLWVVAPRRRGLLWMAGPGYVRRLVEGATLERPWLARLIGGAQVAVGVWMALRAYPDR</sequence>
<protein>
    <submittedName>
        <fullName evidence="1">Uncharacterized protein</fullName>
    </submittedName>
</protein>
<proteinExistence type="predicted"/>
<dbReference type="AlphaFoldDB" id="A0A6J4P713"/>
<gene>
    <name evidence="1" type="ORF">AVDCRST_MAG82-615</name>
</gene>